<dbReference type="Proteomes" id="UP000319671">
    <property type="component" value="Unassembled WGS sequence"/>
</dbReference>
<dbReference type="RefSeq" id="WP_144567581.1">
    <property type="nucleotide sequence ID" value="NZ_VIVN01000015.1"/>
</dbReference>
<gene>
    <name evidence="1" type="ORF">FB550_11557</name>
</gene>
<dbReference type="AlphaFoldDB" id="A0A561CQT1"/>
<reference evidence="1 2" key="1">
    <citation type="submission" date="2019-06" db="EMBL/GenBank/DDBJ databases">
        <title>Sorghum-associated microbial communities from plants grown in Nebraska, USA.</title>
        <authorList>
            <person name="Schachtman D."/>
        </authorList>
    </citation>
    <scope>NUCLEOTIDE SEQUENCE [LARGE SCALE GENOMIC DNA]</scope>
    <source>
        <strain evidence="1 2">2482</strain>
    </source>
</reference>
<evidence type="ECO:0000313" key="1">
    <source>
        <dbReference type="EMBL" id="TWD93420.1"/>
    </source>
</evidence>
<dbReference type="EMBL" id="VIVN01000015">
    <property type="protein sequence ID" value="TWD93420.1"/>
    <property type="molecule type" value="Genomic_DNA"/>
</dbReference>
<protein>
    <submittedName>
        <fullName evidence="1">Uncharacterized protein</fullName>
    </submittedName>
</protein>
<name>A0A561CQT1_9BACI</name>
<evidence type="ECO:0000313" key="2">
    <source>
        <dbReference type="Proteomes" id="UP000319671"/>
    </source>
</evidence>
<sequence>MKKEAQGTNKLFCFCGKNIKSNHFGDPFFFMKEGNGQGIPLVESAKDVPRYLGKIIGIYLDSTNFSLTKNV</sequence>
<proteinExistence type="predicted"/>
<keyword evidence="2" id="KW-1185">Reference proteome</keyword>
<accession>A0A561CQT1</accession>
<organism evidence="1 2">
    <name type="scientific">Neobacillus bataviensis</name>
    <dbReference type="NCBI Taxonomy" id="220685"/>
    <lineage>
        <taxon>Bacteria</taxon>
        <taxon>Bacillati</taxon>
        <taxon>Bacillota</taxon>
        <taxon>Bacilli</taxon>
        <taxon>Bacillales</taxon>
        <taxon>Bacillaceae</taxon>
        <taxon>Neobacillus</taxon>
    </lineage>
</organism>
<comment type="caution">
    <text evidence="1">The sequence shown here is derived from an EMBL/GenBank/DDBJ whole genome shotgun (WGS) entry which is preliminary data.</text>
</comment>